<comment type="subcellular location">
    <subcellularLocation>
        <location evidence="1">Cell membrane</location>
        <topology evidence="1">Multi-pass membrane protein</topology>
    </subcellularLocation>
</comment>
<feature type="transmembrane region" description="Helical" evidence="6">
    <location>
        <begin position="34"/>
        <end position="58"/>
    </location>
</feature>
<dbReference type="InterPro" id="IPR002797">
    <property type="entry name" value="Polysacc_synth"/>
</dbReference>
<evidence type="ECO:0000256" key="5">
    <source>
        <dbReference type="ARBA" id="ARBA00023136"/>
    </source>
</evidence>
<dbReference type="EMBL" id="SJPQ01000001">
    <property type="protein sequence ID" value="TWT89696.1"/>
    <property type="molecule type" value="Genomic_DNA"/>
</dbReference>
<keyword evidence="3 6" id="KW-0812">Transmembrane</keyword>
<keyword evidence="4 6" id="KW-1133">Transmembrane helix</keyword>
<feature type="transmembrane region" description="Helical" evidence="6">
    <location>
        <begin position="369"/>
        <end position="390"/>
    </location>
</feature>
<feature type="transmembrane region" description="Helical" evidence="6">
    <location>
        <begin position="144"/>
        <end position="163"/>
    </location>
</feature>
<feature type="transmembrane region" description="Helical" evidence="6">
    <location>
        <begin position="111"/>
        <end position="132"/>
    </location>
</feature>
<accession>A0A5C5ZR43</accession>
<name>A0A5C5ZR43_9BACT</name>
<proteinExistence type="predicted"/>
<feature type="transmembrane region" description="Helical" evidence="6">
    <location>
        <begin position="426"/>
        <end position="456"/>
    </location>
</feature>
<evidence type="ECO:0000256" key="4">
    <source>
        <dbReference type="ARBA" id="ARBA00022989"/>
    </source>
</evidence>
<comment type="caution">
    <text evidence="7">The sequence shown here is derived from an EMBL/GenBank/DDBJ whole genome shotgun (WGS) entry which is preliminary data.</text>
</comment>
<feature type="transmembrane region" description="Helical" evidence="6">
    <location>
        <begin position="70"/>
        <end position="91"/>
    </location>
</feature>
<dbReference type="Pfam" id="PF01943">
    <property type="entry name" value="Polysacc_synt"/>
    <property type="match status" value="1"/>
</dbReference>
<protein>
    <submittedName>
        <fullName evidence="7">MurJ-like flippase</fullName>
    </submittedName>
</protein>
<evidence type="ECO:0000313" key="8">
    <source>
        <dbReference type="Proteomes" id="UP000315440"/>
    </source>
</evidence>
<feature type="transmembrane region" description="Helical" evidence="6">
    <location>
        <begin position="215"/>
        <end position="235"/>
    </location>
</feature>
<keyword evidence="8" id="KW-1185">Reference proteome</keyword>
<dbReference type="PANTHER" id="PTHR30250:SF11">
    <property type="entry name" value="O-ANTIGEN TRANSPORTER-RELATED"/>
    <property type="match status" value="1"/>
</dbReference>
<feature type="transmembrane region" description="Helical" evidence="6">
    <location>
        <begin position="396"/>
        <end position="414"/>
    </location>
</feature>
<keyword evidence="2" id="KW-1003">Cell membrane</keyword>
<dbReference type="PANTHER" id="PTHR30250">
    <property type="entry name" value="PST FAMILY PREDICTED COLANIC ACID TRANSPORTER"/>
    <property type="match status" value="1"/>
</dbReference>
<reference evidence="7 8" key="1">
    <citation type="submission" date="2019-02" db="EMBL/GenBank/DDBJ databases">
        <title>Deep-cultivation of Planctomycetes and their phenomic and genomic characterization uncovers novel biology.</title>
        <authorList>
            <person name="Wiegand S."/>
            <person name="Jogler M."/>
            <person name="Boedeker C."/>
            <person name="Pinto D."/>
            <person name="Vollmers J."/>
            <person name="Rivas-Marin E."/>
            <person name="Kohn T."/>
            <person name="Peeters S.H."/>
            <person name="Heuer A."/>
            <person name="Rast P."/>
            <person name="Oberbeckmann S."/>
            <person name="Bunk B."/>
            <person name="Jeske O."/>
            <person name="Meyerdierks A."/>
            <person name="Storesund J.E."/>
            <person name="Kallscheuer N."/>
            <person name="Luecker S."/>
            <person name="Lage O.M."/>
            <person name="Pohl T."/>
            <person name="Merkel B.J."/>
            <person name="Hornburger P."/>
            <person name="Mueller R.-W."/>
            <person name="Bruemmer F."/>
            <person name="Labrenz M."/>
            <person name="Spormann A.M."/>
            <person name="Op Den Camp H."/>
            <person name="Overmann J."/>
            <person name="Amann R."/>
            <person name="Jetten M.S.M."/>
            <person name="Mascher T."/>
            <person name="Medema M.H."/>
            <person name="Devos D.P."/>
            <person name="Kaster A.-K."/>
            <person name="Ovreas L."/>
            <person name="Rohde M."/>
            <person name="Galperin M.Y."/>
            <person name="Jogler C."/>
        </authorList>
    </citation>
    <scope>NUCLEOTIDE SEQUENCE [LARGE SCALE GENOMIC DNA]</scope>
    <source>
        <strain evidence="7 8">Mal64</strain>
    </source>
</reference>
<evidence type="ECO:0000256" key="2">
    <source>
        <dbReference type="ARBA" id="ARBA00022475"/>
    </source>
</evidence>
<gene>
    <name evidence="7" type="ORF">Mal64_00750</name>
</gene>
<keyword evidence="5 6" id="KW-0472">Membrane</keyword>
<evidence type="ECO:0000256" key="3">
    <source>
        <dbReference type="ARBA" id="ARBA00022692"/>
    </source>
</evidence>
<sequence>MVLMVTVVQRTVGFGRGVLFCRWLDPEELGHWEMAYGFLLLAAPVAVLGLPGSFGRYLDRYRQRGQLRLFLWRTGLWTTLLATSAIGVLVWRRDLVARVVFGDSSQTGLALAAIACLAVVILHHFLEAVFSGLRLFRVVSAQQFAHSMTFAALALTLLSFWSPSAVGVVAGYAGGCLVASVGVLAWSAWRFRDGDDVAQAIAAERPSQRDFWSPLMRFAIWIWVSNLLTNLFAIVDRYMILHCGRFTPTEALEQVGHYHTSMIVPALLISIANLLVGTLTPHFSHDWESGRRRAVGVQLSTTIRLASAAMIAAGCGVLLVCPTLFRLAFEGKYDTGLAVLPWTVTACVWFALLLVAQTYLWCAEKSRRAALPLAIGLTTNVALNLALLPAWGLKGAVAATAISTLIALLAQLEVNRRCGMPLGRTTLLMVLAPALLVLGADGAIAAGSIVLSVAALRGVLLSPRQTKRLTTAIQNRLGRLWPTASLTHSHARTTH</sequence>
<dbReference type="Proteomes" id="UP000315440">
    <property type="component" value="Unassembled WGS sequence"/>
</dbReference>
<evidence type="ECO:0000313" key="7">
    <source>
        <dbReference type="EMBL" id="TWT89696.1"/>
    </source>
</evidence>
<evidence type="ECO:0000256" key="6">
    <source>
        <dbReference type="SAM" id="Phobius"/>
    </source>
</evidence>
<feature type="transmembrane region" description="Helical" evidence="6">
    <location>
        <begin position="262"/>
        <end position="284"/>
    </location>
</feature>
<dbReference type="GO" id="GO:0005886">
    <property type="term" value="C:plasma membrane"/>
    <property type="evidence" value="ECO:0007669"/>
    <property type="project" value="UniProtKB-SubCell"/>
</dbReference>
<feature type="transmembrane region" description="Helical" evidence="6">
    <location>
        <begin position="339"/>
        <end position="362"/>
    </location>
</feature>
<feature type="transmembrane region" description="Helical" evidence="6">
    <location>
        <begin position="305"/>
        <end position="327"/>
    </location>
</feature>
<feature type="transmembrane region" description="Helical" evidence="6">
    <location>
        <begin position="169"/>
        <end position="189"/>
    </location>
</feature>
<evidence type="ECO:0000256" key="1">
    <source>
        <dbReference type="ARBA" id="ARBA00004651"/>
    </source>
</evidence>
<dbReference type="AlphaFoldDB" id="A0A5C5ZR43"/>
<dbReference type="InterPro" id="IPR050833">
    <property type="entry name" value="Poly_Biosynth_Transport"/>
</dbReference>
<organism evidence="7 8">
    <name type="scientific">Pseudobythopirellula maris</name>
    <dbReference type="NCBI Taxonomy" id="2527991"/>
    <lineage>
        <taxon>Bacteria</taxon>
        <taxon>Pseudomonadati</taxon>
        <taxon>Planctomycetota</taxon>
        <taxon>Planctomycetia</taxon>
        <taxon>Pirellulales</taxon>
        <taxon>Lacipirellulaceae</taxon>
        <taxon>Pseudobythopirellula</taxon>
    </lineage>
</organism>